<dbReference type="PANTHER" id="PTHR43591:SF78">
    <property type="entry name" value="SLR0407 PROTEIN"/>
    <property type="match status" value="1"/>
</dbReference>
<organism evidence="3 4">
    <name type="scientific">Halalkalicoccus paucihalophilus</name>
    <dbReference type="NCBI Taxonomy" id="1008153"/>
    <lineage>
        <taxon>Archaea</taxon>
        <taxon>Methanobacteriati</taxon>
        <taxon>Methanobacteriota</taxon>
        <taxon>Stenosarchaea group</taxon>
        <taxon>Halobacteria</taxon>
        <taxon>Halobacteriales</taxon>
        <taxon>Halococcaceae</taxon>
        <taxon>Halalkalicoccus</taxon>
    </lineage>
</organism>
<dbReference type="Pfam" id="PF08241">
    <property type="entry name" value="Methyltransf_11"/>
    <property type="match status" value="1"/>
</dbReference>
<dbReference type="Proteomes" id="UP000075321">
    <property type="component" value="Unassembled WGS sequence"/>
</dbReference>
<comment type="caution">
    <text evidence="3">The sequence shown here is derived from an EMBL/GenBank/DDBJ whole genome shotgun (WGS) entry which is preliminary data.</text>
</comment>
<dbReference type="RefSeq" id="WP_066385762.1">
    <property type="nucleotide sequence ID" value="NZ_LTAZ01000017.1"/>
</dbReference>
<feature type="region of interest" description="Disordered" evidence="1">
    <location>
        <begin position="1"/>
        <end position="25"/>
    </location>
</feature>
<evidence type="ECO:0000313" key="4">
    <source>
        <dbReference type="Proteomes" id="UP000075321"/>
    </source>
</evidence>
<keyword evidence="4" id="KW-1185">Reference proteome</keyword>
<proteinExistence type="predicted"/>
<dbReference type="OrthoDB" id="302307at2157"/>
<accession>A0A151A8S2</accession>
<reference evidence="3 4" key="1">
    <citation type="submission" date="2016-02" db="EMBL/GenBank/DDBJ databases">
        <title>Genome sequence of Halalkalicoccus paucihalophilus DSM 24557.</title>
        <authorList>
            <person name="Poehlein A."/>
            <person name="Daniel R."/>
        </authorList>
    </citation>
    <scope>NUCLEOTIDE SEQUENCE [LARGE SCALE GENOMIC DNA]</scope>
    <source>
        <strain evidence="3 4">DSM 24557</strain>
    </source>
</reference>
<dbReference type="SUPFAM" id="SSF53335">
    <property type="entry name" value="S-adenosyl-L-methionine-dependent methyltransferases"/>
    <property type="match status" value="1"/>
</dbReference>
<dbReference type="GO" id="GO:0032259">
    <property type="term" value="P:methylation"/>
    <property type="evidence" value="ECO:0007669"/>
    <property type="project" value="UniProtKB-KW"/>
</dbReference>
<dbReference type="PATRIC" id="fig|1008153.3.peg.4391"/>
<protein>
    <submittedName>
        <fullName evidence="3">Putative arsenite methyltransferase</fullName>
        <ecNumber evidence="3">2.1.1.137</ecNumber>
    </submittedName>
</protein>
<dbReference type="InterPro" id="IPR029063">
    <property type="entry name" value="SAM-dependent_MTases_sf"/>
</dbReference>
<dbReference type="Gene3D" id="3.40.50.150">
    <property type="entry name" value="Vaccinia Virus protein VP39"/>
    <property type="match status" value="1"/>
</dbReference>
<keyword evidence="3" id="KW-0489">Methyltransferase</keyword>
<name>A0A151A8S2_9EURY</name>
<evidence type="ECO:0000256" key="1">
    <source>
        <dbReference type="SAM" id="MobiDB-lite"/>
    </source>
</evidence>
<dbReference type="CDD" id="cd02440">
    <property type="entry name" value="AdoMet_MTases"/>
    <property type="match status" value="1"/>
</dbReference>
<dbReference type="AlphaFoldDB" id="A0A151A8S2"/>
<sequence length="263" mass="29344">MGDTLEYTDEEAQQEESTFKTPPARARRQLVRERLDFQPDDNVLSIGCGPGFEPAEIAEGIGQNGHVHAIDQSEAMLTLAEQRCSSTSNITLSRADAVALPFADDAFDAAVAVQVYEYIENLDTALAELARILRPGGRAVVYDTDFDSLIWHATDQERIGAICEAFNDHCPRPHLGSQLAPHLRNVGLAVEWVEPNSILNTRLDEETFAYHLMEAIKTYVVTRGKITEDVATAWIDDLQETDDLGNTFFNLTQYLYVIQKPNE</sequence>
<feature type="domain" description="Methyltransferase type 11" evidence="2">
    <location>
        <begin position="44"/>
        <end position="140"/>
    </location>
</feature>
<dbReference type="EMBL" id="LTAZ01000017">
    <property type="protein sequence ID" value="KYH24019.1"/>
    <property type="molecule type" value="Genomic_DNA"/>
</dbReference>
<dbReference type="EC" id="2.1.1.137" evidence="3"/>
<dbReference type="InterPro" id="IPR013216">
    <property type="entry name" value="Methyltransf_11"/>
</dbReference>
<evidence type="ECO:0000313" key="3">
    <source>
        <dbReference type="EMBL" id="KYH24019.1"/>
    </source>
</evidence>
<gene>
    <name evidence="3" type="primary">arsM_8</name>
    <name evidence="3" type="ORF">HAPAU_40980</name>
</gene>
<dbReference type="GO" id="GO:0030791">
    <property type="term" value="F:arsenite methyltransferase activity"/>
    <property type="evidence" value="ECO:0007669"/>
    <property type="project" value="UniProtKB-EC"/>
</dbReference>
<keyword evidence="3" id="KW-0808">Transferase</keyword>
<dbReference type="PANTHER" id="PTHR43591">
    <property type="entry name" value="METHYLTRANSFERASE"/>
    <property type="match status" value="1"/>
</dbReference>
<evidence type="ECO:0000259" key="2">
    <source>
        <dbReference type="Pfam" id="PF08241"/>
    </source>
</evidence>
<feature type="compositionally biased region" description="Acidic residues" evidence="1">
    <location>
        <begin position="1"/>
        <end position="14"/>
    </location>
</feature>